<dbReference type="STRING" id="765440.A0A0C3C9Z6"/>
<evidence type="ECO:0000313" key="2">
    <source>
        <dbReference type="Proteomes" id="UP000054166"/>
    </source>
</evidence>
<dbReference type="HOGENOM" id="CLU_1111731_0_0_1"/>
<dbReference type="AlphaFoldDB" id="A0A0C3C9Z6"/>
<accession>A0A0C3C9Z6</accession>
<dbReference type="EMBL" id="KN832981">
    <property type="protein sequence ID" value="KIM86542.1"/>
    <property type="molecule type" value="Genomic_DNA"/>
</dbReference>
<dbReference type="OrthoDB" id="2693320at2759"/>
<name>A0A0C3C9Z6_PILCF</name>
<keyword evidence="2" id="KW-1185">Reference proteome</keyword>
<evidence type="ECO:0008006" key="3">
    <source>
        <dbReference type="Google" id="ProtNLM"/>
    </source>
</evidence>
<dbReference type="SUPFAM" id="SSF49562">
    <property type="entry name" value="C2 domain (Calcium/lipid-binding domain, CaLB)"/>
    <property type="match status" value="1"/>
</dbReference>
<dbReference type="InterPro" id="IPR035892">
    <property type="entry name" value="C2_domain_sf"/>
</dbReference>
<sequence length="250" mass="27905">MRTKKPVWNEEFLISTAVTSVLLLVKHDTSNPFTRNPCVGTVEIGLSTALRTCENKQHVTVQLKVVDGHKNLENGAFITFHLKTDNLIQTDAIATTNTRQHVERIGMVNAVCTTENEAVQDVDLIVSVDQQNVLLRLLAGIISKLDLLVQIADQKSKIHPCVNFTRQVTASLYKAVSGHFGRKKKLIGLVMAMEEVYSFVNAIEAVPDKLQLLPDIIFKILQQTVECVIFIREYIGHGFGGQSIFASKHW</sequence>
<gene>
    <name evidence="1" type="ORF">PILCRDRAFT_4470</name>
</gene>
<organism evidence="1 2">
    <name type="scientific">Piloderma croceum (strain F 1598)</name>
    <dbReference type="NCBI Taxonomy" id="765440"/>
    <lineage>
        <taxon>Eukaryota</taxon>
        <taxon>Fungi</taxon>
        <taxon>Dikarya</taxon>
        <taxon>Basidiomycota</taxon>
        <taxon>Agaricomycotina</taxon>
        <taxon>Agaricomycetes</taxon>
        <taxon>Agaricomycetidae</taxon>
        <taxon>Atheliales</taxon>
        <taxon>Atheliaceae</taxon>
        <taxon>Piloderma</taxon>
    </lineage>
</organism>
<dbReference type="InParanoid" id="A0A0C3C9Z6"/>
<dbReference type="Proteomes" id="UP000054166">
    <property type="component" value="Unassembled WGS sequence"/>
</dbReference>
<reference evidence="1 2" key="1">
    <citation type="submission" date="2014-04" db="EMBL/GenBank/DDBJ databases">
        <authorList>
            <consortium name="DOE Joint Genome Institute"/>
            <person name="Kuo A."/>
            <person name="Tarkka M."/>
            <person name="Buscot F."/>
            <person name="Kohler A."/>
            <person name="Nagy L.G."/>
            <person name="Floudas D."/>
            <person name="Copeland A."/>
            <person name="Barry K.W."/>
            <person name="Cichocki N."/>
            <person name="Veneault-Fourrey C."/>
            <person name="LaButti K."/>
            <person name="Lindquist E.A."/>
            <person name="Lipzen A."/>
            <person name="Lundell T."/>
            <person name="Morin E."/>
            <person name="Murat C."/>
            <person name="Sun H."/>
            <person name="Tunlid A."/>
            <person name="Henrissat B."/>
            <person name="Grigoriev I.V."/>
            <person name="Hibbett D.S."/>
            <person name="Martin F."/>
            <person name="Nordberg H.P."/>
            <person name="Cantor M.N."/>
            <person name="Hua S.X."/>
        </authorList>
    </citation>
    <scope>NUCLEOTIDE SEQUENCE [LARGE SCALE GENOMIC DNA]</scope>
    <source>
        <strain evidence="1 2">F 1598</strain>
    </source>
</reference>
<proteinExistence type="predicted"/>
<reference evidence="2" key="2">
    <citation type="submission" date="2015-01" db="EMBL/GenBank/DDBJ databases">
        <title>Evolutionary Origins and Diversification of the Mycorrhizal Mutualists.</title>
        <authorList>
            <consortium name="DOE Joint Genome Institute"/>
            <consortium name="Mycorrhizal Genomics Consortium"/>
            <person name="Kohler A."/>
            <person name="Kuo A."/>
            <person name="Nagy L.G."/>
            <person name="Floudas D."/>
            <person name="Copeland A."/>
            <person name="Barry K.W."/>
            <person name="Cichocki N."/>
            <person name="Veneault-Fourrey C."/>
            <person name="LaButti K."/>
            <person name="Lindquist E.A."/>
            <person name="Lipzen A."/>
            <person name="Lundell T."/>
            <person name="Morin E."/>
            <person name="Murat C."/>
            <person name="Riley R."/>
            <person name="Ohm R."/>
            <person name="Sun H."/>
            <person name="Tunlid A."/>
            <person name="Henrissat B."/>
            <person name="Grigoriev I.V."/>
            <person name="Hibbett D.S."/>
            <person name="Martin F."/>
        </authorList>
    </citation>
    <scope>NUCLEOTIDE SEQUENCE [LARGE SCALE GENOMIC DNA]</scope>
    <source>
        <strain evidence="2">F 1598</strain>
    </source>
</reference>
<evidence type="ECO:0000313" key="1">
    <source>
        <dbReference type="EMBL" id="KIM86542.1"/>
    </source>
</evidence>
<protein>
    <recommendedName>
        <fullName evidence="3">C2 domain-containing protein</fullName>
    </recommendedName>
</protein>